<keyword evidence="6" id="KW-0732">Signal</keyword>
<dbReference type="EMBL" id="VDEQ01000215">
    <property type="protein sequence ID" value="MQS37782.1"/>
    <property type="molecule type" value="Genomic_DNA"/>
</dbReference>
<dbReference type="PROSITE" id="PS51123">
    <property type="entry name" value="OMPA_2"/>
    <property type="match status" value="1"/>
</dbReference>
<proteinExistence type="predicted"/>
<gene>
    <name evidence="8" type="ORF">FFZ77_19760</name>
</gene>
<sequence>MGGTARRRTTARRPAAVSLAVAVLLTGFPLYAASAAPGAAPAALYAAPGAAPGAATEDDPNLPPGSQTAYTPPEIDGDDPGLRMRDGATLAQSRVLDIVSIVETEGGEERREETPTSLKFALQAEVLFGKDSARLTPQANSRIAAIVTEIGKNRPRKVRVFGFTDNLGTYQHGRTLSKKRAVAVHGVLSGELNDPGVSYEVRGYSEDYPIADNATEEGRRKNRRVEVSFPTGSAG</sequence>
<keyword evidence="2 4" id="KW-0472">Membrane</keyword>
<dbReference type="InterPro" id="IPR006665">
    <property type="entry name" value="OmpA-like"/>
</dbReference>
<name>A0ABW9NWW4_9ACTN</name>
<dbReference type="InterPro" id="IPR050330">
    <property type="entry name" value="Bact_OuterMem_StrucFunc"/>
</dbReference>
<comment type="caution">
    <text evidence="8">The sequence shown here is derived from an EMBL/GenBank/DDBJ whole genome shotgun (WGS) entry which is preliminary data.</text>
</comment>
<dbReference type="PRINTS" id="PR01021">
    <property type="entry name" value="OMPADOMAIN"/>
</dbReference>
<evidence type="ECO:0000259" key="7">
    <source>
        <dbReference type="PROSITE" id="PS51123"/>
    </source>
</evidence>
<organism evidence="8 9">
    <name type="scientific">Streptomyces katsurahamanus</name>
    <dbReference type="NCBI Taxonomy" id="2577098"/>
    <lineage>
        <taxon>Bacteria</taxon>
        <taxon>Bacillati</taxon>
        <taxon>Actinomycetota</taxon>
        <taxon>Actinomycetes</taxon>
        <taxon>Kitasatosporales</taxon>
        <taxon>Streptomycetaceae</taxon>
        <taxon>Streptomyces</taxon>
    </lineage>
</organism>
<evidence type="ECO:0000256" key="4">
    <source>
        <dbReference type="PROSITE-ProRule" id="PRU00473"/>
    </source>
</evidence>
<dbReference type="Gene3D" id="3.30.1330.60">
    <property type="entry name" value="OmpA-like domain"/>
    <property type="match status" value="1"/>
</dbReference>
<dbReference type="PANTHER" id="PTHR30329">
    <property type="entry name" value="STATOR ELEMENT OF FLAGELLAR MOTOR COMPLEX"/>
    <property type="match status" value="1"/>
</dbReference>
<evidence type="ECO:0000256" key="6">
    <source>
        <dbReference type="SAM" id="SignalP"/>
    </source>
</evidence>
<feature type="signal peptide" evidence="6">
    <location>
        <begin position="1"/>
        <end position="32"/>
    </location>
</feature>
<evidence type="ECO:0000256" key="5">
    <source>
        <dbReference type="SAM" id="MobiDB-lite"/>
    </source>
</evidence>
<keyword evidence="3" id="KW-0998">Cell outer membrane</keyword>
<evidence type="ECO:0000256" key="2">
    <source>
        <dbReference type="ARBA" id="ARBA00023136"/>
    </source>
</evidence>
<evidence type="ECO:0000313" key="9">
    <source>
        <dbReference type="Proteomes" id="UP000460558"/>
    </source>
</evidence>
<feature type="chain" id="PRO_5045302415" evidence="6">
    <location>
        <begin position="33"/>
        <end position="235"/>
    </location>
</feature>
<dbReference type="PANTHER" id="PTHR30329:SF21">
    <property type="entry name" value="LIPOPROTEIN YIAD-RELATED"/>
    <property type="match status" value="1"/>
</dbReference>
<dbReference type="CDD" id="cd07185">
    <property type="entry name" value="OmpA_C-like"/>
    <property type="match status" value="1"/>
</dbReference>
<feature type="domain" description="OmpA-like" evidence="7">
    <location>
        <begin position="115"/>
        <end position="233"/>
    </location>
</feature>
<dbReference type="Pfam" id="PF00691">
    <property type="entry name" value="OmpA"/>
    <property type="match status" value="1"/>
</dbReference>
<evidence type="ECO:0000313" key="8">
    <source>
        <dbReference type="EMBL" id="MQS37782.1"/>
    </source>
</evidence>
<dbReference type="Proteomes" id="UP000460558">
    <property type="component" value="Unassembled WGS sequence"/>
</dbReference>
<accession>A0ABW9NWW4</accession>
<dbReference type="InterPro" id="IPR036737">
    <property type="entry name" value="OmpA-like_sf"/>
</dbReference>
<evidence type="ECO:0000256" key="1">
    <source>
        <dbReference type="ARBA" id="ARBA00004442"/>
    </source>
</evidence>
<protein>
    <submittedName>
        <fullName evidence="8">OmpA family protein</fullName>
    </submittedName>
</protein>
<comment type="subcellular location">
    <subcellularLocation>
        <location evidence="1">Cell outer membrane</location>
    </subcellularLocation>
</comment>
<keyword evidence="9" id="KW-1185">Reference proteome</keyword>
<dbReference type="RefSeq" id="WP_153484872.1">
    <property type="nucleotide sequence ID" value="NZ_VDEQ01000215.1"/>
</dbReference>
<feature type="region of interest" description="Disordered" evidence="5">
    <location>
        <begin position="212"/>
        <end position="235"/>
    </location>
</feature>
<feature type="region of interest" description="Disordered" evidence="5">
    <location>
        <begin position="50"/>
        <end position="84"/>
    </location>
</feature>
<evidence type="ECO:0000256" key="3">
    <source>
        <dbReference type="ARBA" id="ARBA00023237"/>
    </source>
</evidence>
<dbReference type="InterPro" id="IPR006664">
    <property type="entry name" value="OMP_bac"/>
</dbReference>
<reference evidence="8 9" key="1">
    <citation type="submission" date="2019-06" db="EMBL/GenBank/DDBJ databases">
        <title>Comparative genomics and metabolomics analyses of clavulanic acid producing Streptomyces species provides insight into specialized metabolism and evolution of beta-lactam biosynthetic gene clusters.</title>
        <authorList>
            <person name="Moore M.A."/>
            <person name="Cruz-Morales P."/>
            <person name="Barona Gomez F."/>
            <person name="Kapil T."/>
        </authorList>
    </citation>
    <scope>NUCLEOTIDE SEQUENCE [LARGE SCALE GENOMIC DNA]</scope>
    <source>
        <strain evidence="8 9">T-272</strain>
    </source>
</reference>
<dbReference type="SUPFAM" id="SSF103088">
    <property type="entry name" value="OmpA-like"/>
    <property type="match status" value="1"/>
</dbReference>